<proteinExistence type="predicted"/>
<evidence type="ECO:0000313" key="1">
    <source>
        <dbReference type="EMBL" id="QTP59526.1"/>
    </source>
</evidence>
<gene>
    <name evidence="1" type="ORF">HNO53_12825</name>
</gene>
<evidence type="ECO:0000313" key="2">
    <source>
        <dbReference type="Proteomes" id="UP000671845"/>
    </source>
</evidence>
<reference evidence="1 2" key="1">
    <citation type="journal article" date="2021" name="Front. Microbiol.">
        <title>Aerobic Denitrification and Heterotrophic Sulfur Oxidation in the Genus Halomonas Revealed by Six Novel Species Characterizations and Genome-Based Analysis.</title>
        <authorList>
            <person name="Wang L."/>
            <person name="Shao Z."/>
        </authorList>
    </citation>
    <scope>NUCLEOTIDE SEQUENCE [LARGE SCALE GENOMIC DNA]</scope>
    <source>
        <strain evidence="1 2">MCCC 1A13718</strain>
    </source>
</reference>
<protein>
    <submittedName>
        <fullName evidence="1">Uncharacterized protein</fullName>
    </submittedName>
</protein>
<sequence length="216" mass="24155">MGKAALPLTSQRTERGATVVDHERMGIWWLRELARQTHPEHVDEAARVFVRRFLNMEVERRLVIEHENCGWHTHSPMARGLAPGGTDIAREPLALAYDRGIRLHSDHEAARRWIVAARLSPRNLLAVLVQARKLDRRVQGEWGASYEQIAIDIQHYPRRLGSSVSGHVIDCIGQDQEGGHKVCSTRTLSAFKDGKAITNAAAQARTELILLAKAGT</sequence>
<organism evidence="1 2">
    <name type="scientific">Halomonas sulfidivorans</name>
    <dbReference type="NCBI Taxonomy" id="2733488"/>
    <lineage>
        <taxon>Bacteria</taxon>
        <taxon>Pseudomonadati</taxon>
        <taxon>Pseudomonadota</taxon>
        <taxon>Gammaproteobacteria</taxon>
        <taxon>Oceanospirillales</taxon>
        <taxon>Halomonadaceae</taxon>
        <taxon>Halomonas</taxon>
    </lineage>
</organism>
<name>A0ABX7WGJ4_9GAMM</name>
<dbReference type="Proteomes" id="UP000671845">
    <property type="component" value="Chromosome"/>
</dbReference>
<keyword evidence="2" id="KW-1185">Reference proteome</keyword>
<dbReference type="RefSeq" id="WP_209472649.1">
    <property type="nucleotide sequence ID" value="NZ_CP053383.1"/>
</dbReference>
<accession>A0ABX7WGJ4</accession>
<dbReference type="EMBL" id="CP053383">
    <property type="protein sequence ID" value="QTP59526.1"/>
    <property type="molecule type" value="Genomic_DNA"/>
</dbReference>